<feature type="transmembrane region" description="Helical" evidence="7">
    <location>
        <begin position="169"/>
        <end position="187"/>
    </location>
</feature>
<feature type="transmembrane region" description="Helical" evidence="7">
    <location>
        <begin position="140"/>
        <end position="163"/>
    </location>
</feature>
<evidence type="ECO:0000256" key="2">
    <source>
        <dbReference type="ARBA" id="ARBA00007430"/>
    </source>
</evidence>
<evidence type="ECO:0000256" key="7">
    <source>
        <dbReference type="SAM" id="Phobius"/>
    </source>
</evidence>
<feature type="transmembrane region" description="Helical" evidence="7">
    <location>
        <begin position="322"/>
        <end position="346"/>
    </location>
</feature>
<feature type="transmembrane region" description="Helical" evidence="7">
    <location>
        <begin position="281"/>
        <end position="302"/>
    </location>
</feature>
<dbReference type="InterPro" id="IPR050833">
    <property type="entry name" value="Poly_Biosynth_Transport"/>
</dbReference>
<protein>
    <submittedName>
        <fullName evidence="8">Polysaccharide biosynthesis protein</fullName>
    </submittedName>
</protein>
<evidence type="ECO:0000313" key="8">
    <source>
        <dbReference type="EMBL" id="KRR18671.1"/>
    </source>
</evidence>
<reference evidence="8 9" key="1">
    <citation type="submission" date="2014-03" db="EMBL/GenBank/DDBJ databases">
        <title>Bradyrhizobium valentinum sp. nov., isolated from effective nodules of Lupinus mariae-josephae, a lupine endemic of basic-lime soils in Eastern Spain.</title>
        <authorList>
            <person name="Duran D."/>
            <person name="Rey L."/>
            <person name="Navarro A."/>
            <person name="Busquets A."/>
            <person name="Imperial J."/>
            <person name="Ruiz-Argueso T."/>
        </authorList>
    </citation>
    <scope>NUCLEOTIDE SEQUENCE [LARGE SCALE GENOMIC DNA]</scope>
    <source>
        <strain evidence="8 9">Ro19</strain>
    </source>
</reference>
<dbReference type="PANTHER" id="PTHR30250">
    <property type="entry name" value="PST FAMILY PREDICTED COLANIC ACID TRANSPORTER"/>
    <property type="match status" value="1"/>
</dbReference>
<keyword evidence="9" id="KW-1185">Reference proteome</keyword>
<comment type="similarity">
    <text evidence="2">Belongs to the polysaccharide synthase family.</text>
</comment>
<proteinExistence type="inferred from homology"/>
<feature type="transmembrane region" description="Helical" evidence="7">
    <location>
        <begin position="111"/>
        <end position="133"/>
    </location>
</feature>
<feature type="transmembrane region" description="Helical" evidence="7">
    <location>
        <begin position="208"/>
        <end position="231"/>
    </location>
</feature>
<dbReference type="PANTHER" id="PTHR30250:SF10">
    <property type="entry name" value="LIPOPOLYSACCHARIDE BIOSYNTHESIS PROTEIN WZXC"/>
    <property type="match status" value="1"/>
</dbReference>
<dbReference type="OrthoDB" id="7356923at2"/>
<dbReference type="Proteomes" id="UP000052023">
    <property type="component" value="Unassembled WGS sequence"/>
</dbReference>
<keyword evidence="6 7" id="KW-0472">Membrane</keyword>
<feature type="transmembrane region" description="Helical" evidence="7">
    <location>
        <begin position="38"/>
        <end position="56"/>
    </location>
</feature>
<keyword evidence="5 7" id="KW-1133">Transmembrane helix</keyword>
<gene>
    <name evidence="8" type="ORF">CQ13_09400</name>
</gene>
<feature type="transmembrane region" description="Helical" evidence="7">
    <location>
        <begin position="12"/>
        <end position="32"/>
    </location>
</feature>
<feature type="transmembrane region" description="Helical" evidence="7">
    <location>
        <begin position="417"/>
        <end position="433"/>
    </location>
</feature>
<evidence type="ECO:0000256" key="5">
    <source>
        <dbReference type="ARBA" id="ARBA00022989"/>
    </source>
</evidence>
<feature type="transmembrane region" description="Helical" evidence="7">
    <location>
        <begin position="439"/>
        <end position="462"/>
    </location>
</feature>
<evidence type="ECO:0000256" key="6">
    <source>
        <dbReference type="ARBA" id="ARBA00023136"/>
    </source>
</evidence>
<dbReference type="AlphaFoldDB" id="A0A0R3MKJ9"/>
<accession>A0A0R3MKJ9</accession>
<dbReference type="RefSeq" id="WP_057846858.1">
    <property type="nucleotide sequence ID" value="NZ_LLYA01000192.1"/>
</dbReference>
<feature type="transmembrane region" description="Helical" evidence="7">
    <location>
        <begin position="379"/>
        <end position="397"/>
    </location>
</feature>
<evidence type="ECO:0000256" key="3">
    <source>
        <dbReference type="ARBA" id="ARBA00022475"/>
    </source>
</evidence>
<sequence length="500" mass="52913">MNSVQRSIFFSAVERYASLVLFFVSTAALARLLTPKEFGIYAVVLAATTVFSASSQEFGGSNYLIQKTSLSEENIRAAFTITFGLSVVIGILLYLIGGALGAVLGADGVEAGIGVAVLNFGITPFSMTIIALLRRNMQFGIIAVCNLACSFTVVIVSIGLAVLGYSYLAPIWGMIAGSAVQAAYLIGTRGDLRIFRPSLEGYPDIVRFGLYSSGVVLINVFYSSAPQLFLARVLDFAAVGLYSRASNVTQAFDRLIIQVISPVIMPAIFAQRSAGADLKRIYLQAISLLTVLQWPFLILVAVMAKPIILIWLGPTWLEVVPLVRLLCIAHLSLFAACLTYPVLVAAGSVRDTLLSSLISLPPSLLIMLAASFFGVEAVAASALLTLPFQAAVAIYYVGRHLNLRLADLIHATRKSGIVALCSGATVAICAALVERGTIGPVAGILVACGSAAGVWIAALFAVQHPLLPELKAPVARVFYAASRLIGHVPVAAARTDRDVC</sequence>
<keyword evidence="4 7" id="KW-0812">Transmembrane</keyword>
<dbReference type="GO" id="GO:0005886">
    <property type="term" value="C:plasma membrane"/>
    <property type="evidence" value="ECO:0007669"/>
    <property type="project" value="UniProtKB-SubCell"/>
</dbReference>
<feature type="transmembrane region" description="Helical" evidence="7">
    <location>
        <begin position="77"/>
        <end position="105"/>
    </location>
</feature>
<evidence type="ECO:0000256" key="4">
    <source>
        <dbReference type="ARBA" id="ARBA00022692"/>
    </source>
</evidence>
<organism evidence="8 9">
    <name type="scientific">Bradyrhizobium retamae</name>
    <dbReference type="NCBI Taxonomy" id="1300035"/>
    <lineage>
        <taxon>Bacteria</taxon>
        <taxon>Pseudomonadati</taxon>
        <taxon>Pseudomonadota</taxon>
        <taxon>Alphaproteobacteria</taxon>
        <taxon>Hyphomicrobiales</taxon>
        <taxon>Nitrobacteraceae</taxon>
        <taxon>Bradyrhizobium</taxon>
    </lineage>
</organism>
<feature type="transmembrane region" description="Helical" evidence="7">
    <location>
        <begin position="353"/>
        <end position="373"/>
    </location>
</feature>
<evidence type="ECO:0000313" key="9">
    <source>
        <dbReference type="Proteomes" id="UP000052023"/>
    </source>
</evidence>
<keyword evidence="3" id="KW-1003">Cell membrane</keyword>
<comment type="caution">
    <text evidence="8">The sequence shown here is derived from an EMBL/GenBank/DDBJ whole genome shotgun (WGS) entry which is preliminary data.</text>
</comment>
<dbReference type="EMBL" id="LLYA01000192">
    <property type="protein sequence ID" value="KRR18671.1"/>
    <property type="molecule type" value="Genomic_DNA"/>
</dbReference>
<dbReference type="Pfam" id="PF13440">
    <property type="entry name" value="Polysacc_synt_3"/>
    <property type="match status" value="1"/>
</dbReference>
<comment type="subcellular location">
    <subcellularLocation>
        <location evidence="1">Cell membrane</location>
        <topology evidence="1">Multi-pass membrane protein</topology>
    </subcellularLocation>
</comment>
<name>A0A0R3MKJ9_9BRAD</name>
<evidence type="ECO:0000256" key="1">
    <source>
        <dbReference type="ARBA" id="ARBA00004651"/>
    </source>
</evidence>